<evidence type="ECO:0000259" key="4">
    <source>
        <dbReference type="Pfam" id="PF24278"/>
    </source>
</evidence>
<gene>
    <name evidence="5" type="ORF">OB919_20145</name>
</gene>
<dbReference type="PANTHER" id="PTHR34236">
    <property type="entry name" value="DIMETHYL SULFOXIDE REDUCTASE TRANSCRIPTIONAL ACTIVATOR"/>
    <property type="match status" value="1"/>
</dbReference>
<reference evidence="5 6" key="1">
    <citation type="submission" date="2022-09" db="EMBL/GenBank/DDBJ databases">
        <title>Enrichment on poylsaccharides allowed isolation of novel metabolic and taxonomic groups of Haloarchaea.</title>
        <authorList>
            <person name="Sorokin D.Y."/>
            <person name="Elcheninov A.G."/>
            <person name="Khizhniak T.V."/>
            <person name="Kolganova T.V."/>
            <person name="Kublanov I.V."/>
        </authorList>
    </citation>
    <scope>NUCLEOTIDE SEQUENCE [LARGE SCALE GENOMIC DNA]</scope>
    <source>
        <strain evidence="5 6">AArc-curdl1</strain>
    </source>
</reference>
<dbReference type="Proteomes" id="UP001321047">
    <property type="component" value="Unassembled WGS sequence"/>
</dbReference>
<dbReference type="InterPro" id="IPR007050">
    <property type="entry name" value="HTH_bacterioopsin"/>
</dbReference>
<sequence>MKSARVALHHDSETITTIHEGICASPDLDREIILGGQSVDGVETITSFVYGEVAAYESLLTDLEMVLEYDVTPANDGFFLYLRRELGANGLSLLNVLAQDTVVVVPPIEIRSDGSIRLTLVGYSTDLSAVIEALASDVSIDVCWTSDSVTVTGTPVSDRQLVALSTARDVGYYEVPRDNGIETVADELDVAVSTASELLRRGEANAIERLFDQRL</sequence>
<dbReference type="RefSeq" id="WP_342810563.1">
    <property type="nucleotide sequence ID" value="NZ_JAOPJZ010000035.1"/>
</dbReference>
<dbReference type="Pfam" id="PF04967">
    <property type="entry name" value="HTH_10"/>
    <property type="match status" value="1"/>
</dbReference>
<evidence type="ECO:0000256" key="2">
    <source>
        <dbReference type="ARBA" id="ARBA00023163"/>
    </source>
</evidence>
<protein>
    <submittedName>
        <fullName evidence="5">Helix-turn-helix domain-containing protein</fullName>
    </submittedName>
</protein>
<accession>A0AAP2ZBM7</accession>
<keyword evidence="6" id="KW-1185">Reference proteome</keyword>
<keyword evidence="2" id="KW-0804">Transcription</keyword>
<keyword evidence="1" id="KW-0805">Transcription regulation</keyword>
<evidence type="ECO:0000313" key="6">
    <source>
        <dbReference type="Proteomes" id="UP001321047"/>
    </source>
</evidence>
<organism evidence="5 6">
    <name type="scientific">Natronosalvus hydrolyticus</name>
    <dbReference type="NCBI Taxonomy" id="2979988"/>
    <lineage>
        <taxon>Archaea</taxon>
        <taxon>Methanobacteriati</taxon>
        <taxon>Methanobacteriota</taxon>
        <taxon>Stenosarchaea group</taxon>
        <taxon>Halobacteria</taxon>
        <taxon>Halobacteriales</taxon>
        <taxon>Natrialbaceae</taxon>
        <taxon>Natronosalvus</taxon>
    </lineage>
</organism>
<dbReference type="AlphaFoldDB" id="A0AAP2ZBM7"/>
<dbReference type="InterPro" id="IPR056493">
    <property type="entry name" value="HVO_0513_N"/>
</dbReference>
<comment type="caution">
    <text evidence="5">The sequence shown here is derived from an EMBL/GenBank/DDBJ whole genome shotgun (WGS) entry which is preliminary data.</text>
</comment>
<feature type="domain" description="HVO-0513-like N-terminal" evidence="4">
    <location>
        <begin position="19"/>
        <end position="142"/>
    </location>
</feature>
<feature type="domain" description="HTH bat-type" evidence="3">
    <location>
        <begin position="157"/>
        <end position="205"/>
    </location>
</feature>
<dbReference type="Pfam" id="PF24278">
    <property type="entry name" value="HVO_0513_N"/>
    <property type="match status" value="1"/>
</dbReference>
<proteinExistence type="predicted"/>
<evidence type="ECO:0000256" key="1">
    <source>
        <dbReference type="ARBA" id="ARBA00023015"/>
    </source>
</evidence>
<dbReference type="EMBL" id="JAOPJZ010000035">
    <property type="protein sequence ID" value="MCU4754262.1"/>
    <property type="molecule type" value="Genomic_DNA"/>
</dbReference>
<evidence type="ECO:0000259" key="3">
    <source>
        <dbReference type="Pfam" id="PF04967"/>
    </source>
</evidence>
<dbReference type="PANTHER" id="PTHR34236:SF1">
    <property type="entry name" value="DIMETHYL SULFOXIDE REDUCTASE TRANSCRIPTIONAL ACTIVATOR"/>
    <property type="match status" value="1"/>
</dbReference>
<evidence type="ECO:0000313" key="5">
    <source>
        <dbReference type="EMBL" id="MCU4754262.1"/>
    </source>
</evidence>
<name>A0AAP2ZBM7_9EURY</name>